<evidence type="ECO:0000313" key="5">
    <source>
        <dbReference type="Proteomes" id="UP001597380"/>
    </source>
</evidence>
<keyword evidence="2" id="KW-0456">Lyase</keyword>
<evidence type="ECO:0000256" key="3">
    <source>
        <dbReference type="RuleBase" id="RU003707"/>
    </source>
</evidence>
<sequence length="264" mass="28361">MSESMTEYPGLDVVRDGHTVVITMNNPPANTWTVESLNGLSELLVELTRDREIYTLVLTGAGEKFFCAGAELSLFAEGDAKGASVMADSFGRAFEALSEFRGLTIAAINGYAMGGGLEVALACDLRIAEQSAQMALPEATVGLLPCAGGTQNLPHLVGEGWAKRMILLGERVDADTAEKIGLVESVVENGTALTAAKAWAQKATKQSPLSIEACKRLIQTSRKSPLWHGLSKERELFVGLFGTEDQKEGVQAFLDKRSPSWKNR</sequence>
<keyword evidence="5" id="KW-1185">Reference proteome</keyword>
<dbReference type="InterPro" id="IPR014748">
    <property type="entry name" value="Enoyl-CoA_hydra_C"/>
</dbReference>
<dbReference type="EMBL" id="JBHUHT010000009">
    <property type="protein sequence ID" value="MFD2095459.1"/>
    <property type="molecule type" value="Genomic_DNA"/>
</dbReference>
<dbReference type="Gene3D" id="3.90.226.10">
    <property type="entry name" value="2-enoyl-CoA Hydratase, Chain A, domain 1"/>
    <property type="match status" value="1"/>
</dbReference>
<accession>A0ABW4XKZ2</accession>
<organism evidence="4 5">
    <name type="scientific">Corallincola platygyrae</name>
    <dbReference type="NCBI Taxonomy" id="1193278"/>
    <lineage>
        <taxon>Bacteria</taxon>
        <taxon>Pseudomonadati</taxon>
        <taxon>Pseudomonadota</taxon>
        <taxon>Gammaproteobacteria</taxon>
        <taxon>Alteromonadales</taxon>
        <taxon>Psychromonadaceae</taxon>
        <taxon>Corallincola</taxon>
    </lineage>
</organism>
<dbReference type="CDD" id="cd06558">
    <property type="entry name" value="crotonase-like"/>
    <property type="match status" value="1"/>
</dbReference>
<dbReference type="InterPro" id="IPR029045">
    <property type="entry name" value="ClpP/crotonase-like_dom_sf"/>
</dbReference>
<dbReference type="PROSITE" id="PS00166">
    <property type="entry name" value="ENOYL_COA_HYDRATASE"/>
    <property type="match status" value="1"/>
</dbReference>
<comment type="similarity">
    <text evidence="1 3">Belongs to the enoyl-CoA hydratase/isomerase family.</text>
</comment>
<evidence type="ECO:0000313" key="4">
    <source>
        <dbReference type="EMBL" id="MFD2095459.1"/>
    </source>
</evidence>
<dbReference type="Pfam" id="PF00378">
    <property type="entry name" value="ECH_1"/>
    <property type="match status" value="1"/>
</dbReference>
<evidence type="ECO:0000256" key="1">
    <source>
        <dbReference type="ARBA" id="ARBA00005254"/>
    </source>
</evidence>
<dbReference type="Proteomes" id="UP001597380">
    <property type="component" value="Unassembled WGS sequence"/>
</dbReference>
<dbReference type="InterPro" id="IPR018376">
    <property type="entry name" value="Enoyl-CoA_hyd/isom_CS"/>
</dbReference>
<dbReference type="Gene3D" id="1.10.12.10">
    <property type="entry name" value="Lyase 2-enoyl-coa Hydratase, Chain A, domain 2"/>
    <property type="match status" value="1"/>
</dbReference>
<comment type="caution">
    <text evidence="4">The sequence shown here is derived from an EMBL/GenBank/DDBJ whole genome shotgun (WGS) entry which is preliminary data.</text>
</comment>
<proteinExistence type="inferred from homology"/>
<reference evidence="5" key="1">
    <citation type="journal article" date="2019" name="Int. J. Syst. Evol. Microbiol.">
        <title>The Global Catalogue of Microorganisms (GCM) 10K type strain sequencing project: providing services to taxonomists for standard genome sequencing and annotation.</title>
        <authorList>
            <consortium name="The Broad Institute Genomics Platform"/>
            <consortium name="The Broad Institute Genome Sequencing Center for Infectious Disease"/>
            <person name="Wu L."/>
            <person name="Ma J."/>
        </authorList>
    </citation>
    <scope>NUCLEOTIDE SEQUENCE [LARGE SCALE GENOMIC DNA]</scope>
    <source>
        <strain evidence="5">CGMCC 1.10992</strain>
    </source>
</reference>
<dbReference type="InterPro" id="IPR001753">
    <property type="entry name" value="Enoyl-CoA_hydra/iso"/>
</dbReference>
<dbReference type="RefSeq" id="WP_345338628.1">
    <property type="nucleotide sequence ID" value="NZ_BAABLI010000006.1"/>
</dbReference>
<evidence type="ECO:0000256" key="2">
    <source>
        <dbReference type="ARBA" id="ARBA00023239"/>
    </source>
</evidence>
<protein>
    <submittedName>
        <fullName evidence="4">Enoyl-CoA hydratase</fullName>
    </submittedName>
</protein>
<dbReference type="NCBIfam" id="NF006566">
    <property type="entry name" value="PRK09076.1"/>
    <property type="match status" value="1"/>
</dbReference>
<dbReference type="PANTHER" id="PTHR11941">
    <property type="entry name" value="ENOYL-COA HYDRATASE-RELATED"/>
    <property type="match status" value="1"/>
</dbReference>
<gene>
    <name evidence="4" type="ORF">ACFSJ3_05625</name>
</gene>
<name>A0ABW4XKZ2_9GAMM</name>
<dbReference type="PANTHER" id="PTHR11941:SF141">
    <property type="entry name" value="ENOYL-COA HYDRATASE_ISOMERASE-RELATED"/>
    <property type="match status" value="1"/>
</dbReference>
<dbReference type="SUPFAM" id="SSF52096">
    <property type="entry name" value="ClpP/crotonase"/>
    <property type="match status" value="1"/>
</dbReference>